<dbReference type="GO" id="GO:0004659">
    <property type="term" value="F:prenyltransferase activity"/>
    <property type="evidence" value="ECO:0007669"/>
    <property type="project" value="InterPro"/>
</dbReference>
<evidence type="ECO:0000313" key="6">
    <source>
        <dbReference type="EMBL" id="SUZ89840.1"/>
    </source>
</evidence>
<dbReference type="Gene3D" id="1.10.600.10">
    <property type="entry name" value="Farnesyl Diphosphate Synthase"/>
    <property type="match status" value="1"/>
</dbReference>
<comment type="cofactor">
    <cofactor evidence="1">
        <name>Mg(2+)</name>
        <dbReference type="ChEBI" id="CHEBI:18420"/>
    </cofactor>
</comment>
<accession>A0A381RDU3</accession>
<dbReference type="PROSITE" id="PS00444">
    <property type="entry name" value="POLYPRENYL_SYNTHASE_2"/>
    <property type="match status" value="1"/>
</dbReference>
<dbReference type="InterPro" id="IPR033749">
    <property type="entry name" value="Polyprenyl_synt_CS"/>
</dbReference>
<dbReference type="Pfam" id="PF00348">
    <property type="entry name" value="polyprenyl_synt"/>
    <property type="match status" value="1"/>
</dbReference>
<dbReference type="SUPFAM" id="SSF48576">
    <property type="entry name" value="Terpenoid synthases"/>
    <property type="match status" value="1"/>
</dbReference>
<reference evidence="6" key="1">
    <citation type="submission" date="2018-05" db="EMBL/GenBank/DDBJ databases">
        <authorList>
            <person name="Lanie J.A."/>
            <person name="Ng W.-L."/>
            <person name="Kazmierczak K.M."/>
            <person name="Andrzejewski T.M."/>
            <person name="Davidsen T.M."/>
            <person name="Wayne K.J."/>
            <person name="Tettelin H."/>
            <person name="Glass J.I."/>
            <person name="Rusch D."/>
            <person name="Podicherti R."/>
            <person name="Tsui H.-C.T."/>
            <person name="Winkler M.E."/>
        </authorList>
    </citation>
    <scope>NUCLEOTIDE SEQUENCE</scope>
</reference>
<evidence type="ECO:0000256" key="3">
    <source>
        <dbReference type="ARBA" id="ARBA00022679"/>
    </source>
</evidence>
<dbReference type="PANTHER" id="PTHR12001">
    <property type="entry name" value="GERANYLGERANYL PYROPHOSPHATE SYNTHASE"/>
    <property type="match status" value="1"/>
</dbReference>
<dbReference type="AlphaFoldDB" id="A0A381RDU3"/>
<evidence type="ECO:0000256" key="5">
    <source>
        <dbReference type="ARBA" id="ARBA00022842"/>
    </source>
</evidence>
<evidence type="ECO:0000256" key="4">
    <source>
        <dbReference type="ARBA" id="ARBA00022723"/>
    </source>
</evidence>
<keyword evidence="3" id="KW-0808">Transferase</keyword>
<protein>
    <recommendedName>
        <fullName evidence="7">Polyprenyl synthetase family protein</fullName>
    </recommendedName>
</protein>
<dbReference type="GO" id="GO:0046872">
    <property type="term" value="F:metal ion binding"/>
    <property type="evidence" value="ECO:0007669"/>
    <property type="project" value="UniProtKB-KW"/>
</dbReference>
<dbReference type="InterPro" id="IPR008949">
    <property type="entry name" value="Isoprenoid_synthase_dom_sf"/>
</dbReference>
<keyword evidence="4" id="KW-0479">Metal-binding</keyword>
<name>A0A381RDU3_9ZZZZ</name>
<organism evidence="6">
    <name type="scientific">marine metagenome</name>
    <dbReference type="NCBI Taxonomy" id="408172"/>
    <lineage>
        <taxon>unclassified sequences</taxon>
        <taxon>metagenomes</taxon>
        <taxon>ecological metagenomes</taxon>
    </lineage>
</organism>
<evidence type="ECO:0000256" key="2">
    <source>
        <dbReference type="ARBA" id="ARBA00006706"/>
    </source>
</evidence>
<proteinExistence type="inferred from homology"/>
<evidence type="ECO:0008006" key="7">
    <source>
        <dbReference type="Google" id="ProtNLM"/>
    </source>
</evidence>
<gene>
    <name evidence="6" type="ORF">METZ01_LOCUS42694</name>
</gene>
<dbReference type="GO" id="GO:0008299">
    <property type="term" value="P:isoprenoid biosynthetic process"/>
    <property type="evidence" value="ECO:0007669"/>
    <property type="project" value="InterPro"/>
</dbReference>
<dbReference type="PROSITE" id="PS00723">
    <property type="entry name" value="POLYPRENYL_SYNTHASE_1"/>
    <property type="match status" value="1"/>
</dbReference>
<keyword evidence="5" id="KW-0460">Magnesium</keyword>
<dbReference type="EMBL" id="UINC01001844">
    <property type="protein sequence ID" value="SUZ89840.1"/>
    <property type="molecule type" value="Genomic_DNA"/>
</dbReference>
<evidence type="ECO:0000256" key="1">
    <source>
        <dbReference type="ARBA" id="ARBA00001946"/>
    </source>
</evidence>
<dbReference type="SFLD" id="SFLDS00005">
    <property type="entry name" value="Isoprenoid_Synthase_Type_I"/>
    <property type="match status" value="1"/>
</dbReference>
<sequence>MGAMQHRTRSLESVRDFVDEALENLVLERLSSTGEEPAMALARDVLLAGGKRYRPVLALLAHEAAGGTDLEGIVDMAIAVELIHTASLVHDDINDQSRTRRGRPAIHATHGISHGVIAGDYLFVLAFERCGAYEARIIERIAASCIRVASGELLQLKHIGDLGTKPEDYYDIIDGKTAGSFATICSCAAIFAGSSEDYITPMESYGKELGRAFQLVDDLLDLTGDPSMGKPRGTDVQEGKMTLPIIHALTMLHGVEREQLADVLTNFGDDRSQELIELLEKAGSFDYSRQLISNHVERALGHLHQMPASNARDLMVDIAKMSQTRTT</sequence>
<dbReference type="PANTHER" id="PTHR12001:SF85">
    <property type="entry name" value="SHORT CHAIN ISOPRENYL DIPHOSPHATE SYNTHASE"/>
    <property type="match status" value="1"/>
</dbReference>
<comment type="similarity">
    <text evidence="2">Belongs to the FPP/GGPP synthase family.</text>
</comment>
<dbReference type="InterPro" id="IPR000092">
    <property type="entry name" value="Polyprenyl_synt"/>
</dbReference>
<dbReference type="CDD" id="cd00685">
    <property type="entry name" value="Trans_IPPS_HT"/>
    <property type="match status" value="1"/>
</dbReference>